<dbReference type="EMBL" id="KQ434968">
    <property type="protein sequence ID" value="KZC12713.1"/>
    <property type="molecule type" value="Genomic_DNA"/>
</dbReference>
<evidence type="ECO:0000313" key="1">
    <source>
        <dbReference type="EMBL" id="KZC12713.1"/>
    </source>
</evidence>
<reference evidence="1 2" key="1">
    <citation type="submission" date="2015-07" db="EMBL/GenBank/DDBJ databases">
        <title>The genome of Dufourea novaeangliae.</title>
        <authorList>
            <person name="Pan H."/>
            <person name="Kapheim K."/>
        </authorList>
    </citation>
    <scope>NUCLEOTIDE SEQUENCE [LARGE SCALE GENOMIC DNA]</scope>
    <source>
        <strain evidence="1">0120121106</strain>
        <tissue evidence="1">Whole body</tissue>
    </source>
</reference>
<gene>
    <name evidence="1" type="ORF">WN55_04807</name>
</gene>
<protein>
    <submittedName>
        <fullName evidence="1">Uncharacterized protein</fullName>
    </submittedName>
</protein>
<evidence type="ECO:0000313" key="2">
    <source>
        <dbReference type="Proteomes" id="UP000076502"/>
    </source>
</evidence>
<organism evidence="1 2">
    <name type="scientific">Dufourea novaeangliae</name>
    <name type="common">Sweat bee</name>
    <dbReference type="NCBI Taxonomy" id="178035"/>
    <lineage>
        <taxon>Eukaryota</taxon>
        <taxon>Metazoa</taxon>
        <taxon>Ecdysozoa</taxon>
        <taxon>Arthropoda</taxon>
        <taxon>Hexapoda</taxon>
        <taxon>Insecta</taxon>
        <taxon>Pterygota</taxon>
        <taxon>Neoptera</taxon>
        <taxon>Endopterygota</taxon>
        <taxon>Hymenoptera</taxon>
        <taxon>Apocrita</taxon>
        <taxon>Aculeata</taxon>
        <taxon>Apoidea</taxon>
        <taxon>Anthophila</taxon>
        <taxon>Halictidae</taxon>
        <taxon>Rophitinae</taxon>
        <taxon>Dufourea</taxon>
    </lineage>
</organism>
<dbReference type="Proteomes" id="UP000076502">
    <property type="component" value="Unassembled WGS sequence"/>
</dbReference>
<dbReference type="AlphaFoldDB" id="A0A154PLK7"/>
<sequence length="56" mass="6443">MEHAFTKAKTTPRNLVEYRGQCCDDRRYTVKRSATKLKLPCTNTSKCLCKMSKSGR</sequence>
<keyword evidence="2" id="KW-1185">Reference proteome</keyword>
<name>A0A154PLK7_DUFNO</name>
<accession>A0A154PLK7</accession>
<proteinExistence type="predicted"/>